<sequence>MTKAGDDKKWVAMTVDDERFDQMLYKRLIDRTGLFSQIITAQTVPQAFDALKNPDLPTPDVIFLDINMPGISGFDFLDMVPDQLGPQLQDVPVVMLTTSLDPRDRERASQYPMVRQFLSKPLTQDDLLGVVALLE</sequence>
<dbReference type="InterPro" id="IPR052893">
    <property type="entry name" value="TCS_response_regulator"/>
</dbReference>
<proteinExistence type="predicted"/>
<dbReference type="PROSITE" id="PS50110">
    <property type="entry name" value="RESPONSE_REGULATORY"/>
    <property type="match status" value="1"/>
</dbReference>
<dbReference type="STRING" id="441103.TRN7648_00024"/>
<evidence type="ECO:0000313" key="3">
    <source>
        <dbReference type="EMBL" id="CUH74678.1"/>
    </source>
</evidence>
<dbReference type="PANTHER" id="PTHR44520">
    <property type="entry name" value="RESPONSE REGULATOR RCP1-RELATED"/>
    <property type="match status" value="1"/>
</dbReference>
<dbReference type="GO" id="GO:0000160">
    <property type="term" value="P:phosphorelay signal transduction system"/>
    <property type="evidence" value="ECO:0007669"/>
    <property type="project" value="InterPro"/>
</dbReference>
<keyword evidence="4" id="KW-1185">Reference proteome</keyword>
<dbReference type="PANTHER" id="PTHR44520:SF2">
    <property type="entry name" value="RESPONSE REGULATOR RCP1"/>
    <property type="match status" value="1"/>
</dbReference>
<protein>
    <submittedName>
        <fullName evidence="3">Sensory/regulatory protein RpfC</fullName>
        <ecNumber evidence="3">2.7.13.3</ecNumber>
    </submittedName>
</protein>
<name>A0A0P1GDN1_9RHOB</name>
<organism evidence="3 4">
    <name type="scientific">Tropicibacter naphthalenivorans</name>
    <dbReference type="NCBI Taxonomy" id="441103"/>
    <lineage>
        <taxon>Bacteria</taxon>
        <taxon>Pseudomonadati</taxon>
        <taxon>Pseudomonadota</taxon>
        <taxon>Alphaproteobacteria</taxon>
        <taxon>Rhodobacterales</taxon>
        <taxon>Roseobacteraceae</taxon>
        <taxon>Tropicibacter</taxon>
    </lineage>
</organism>
<feature type="domain" description="Response regulatory" evidence="2">
    <location>
        <begin position="11"/>
        <end position="135"/>
    </location>
</feature>
<keyword evidence="1" id="KW-0597">Phosphoprotein</keyword>
<dbReference type="EMBL" id="CYSE01000001">
    <property type="protein sequence ID" value="CUH74678.1"/>
    <property type="molecule type" value="Genomic_DNA"/>
</dbReference>
<evidence type="ECO:0000256" key="1">
    <source>
        <dbReference type="PROSITE-ProRule" id="PRU00169"/>
    </source>
</evidence>
<dbReference type="RefSeq" id="WP_234988719.1">
    <property type="nucleotide sequence ID" value="NZ_CYSE01000001.1"/>
</dbReference>
<reference evidence="3 4" key="1">
    <citation type="submission" date="2015-09" db="EMBL/GenBank/DDBJ databases">
        <authorList>
            <consortium name="Swine Surveillance"/>
        </authorList>
    </citation>
    <scope>NUCLEOTIDE SEQUENCE [LARGE SCALE GENOMIC DNA]</scope>
    <source>
        <strain evidence="3 4">CECT 7648</strain>
    </source>
</reference>
<dbReference type="Proteomes" id="UP000054935">
    <property type="component" value="Unassembled WGS sequence"/>
</dbReference>
<dbReference type="AlphaFoldDB" id="A0A0P1GDN1"/>
<dbReference type="GO" id="GO:0004673">
    <property type="term" value="F:protein histidine kinase activity"/>
    <property type="evidence" value="ECO:0007669"/>
    <property type="project" value="UniProtKB-EC"/>
</dbReference>
<evidence type="ECO:0000313" key="4">
    <source>
        <dbReference type="Proteomes" id="UP000054935"/>
    </source>
</evidence>
<dbReference type="SMART" id="SM00448">
    <property type="entry name" value="REC"/>
    <property type="match status" value="1"/>
</dbReference>
<gene>
    <name evidence="3" type="primary">rpfC_1</name>
    <name evidence="3" type="ORF">TRN7648_00024</name>
</gene>
<keyword evidence="3" id="KW-0808">Transferase</keyword>
<dbReference type="InterPro" id="IPR011006">
    <property type="entry name" value="CheY-like_superfamily"/>
</dbReference>
<dbReference type="EC" id="2.7.13.3" evidence="3"/>
<dbReference type="InterPro" id="IPR001789">
    <property type="entry name" value="Sig_transdc_resp-reg_receiver"/>
</dbReference>
<dbReference type="SUPFAM" id="SSF52172">
    <property type="entry name" value="CheY-like"/>
    <property type="match status" value="1"/>
</dbReference>
<evidence type="ECO:0000259" key="2">
    <source>
        <dbReference type="PROSITE" id="PS50110"/>
    </source>
</evidence>
<accession>A0A0P1GDN1</accession>
<dbReference type="Pfam" id="PF00072">
    <property type="entry name" value="Response_reg"/>
    <property type="match status" value="1"/>
</dbReference>
<dbReference type="Gene3D" id="3.40.50.2300">
    <property type="match status" value="1"/>
</dbReference>
<feature type="modified residue" description="4-aspartylphosphate" evidence="1">
    <location>
        <position position="65"/>
    </location>
</feature>